<proteinExistence type="predicted"/>
<dbReference type="InterPro" id="IPR004174">
    <property type="entry name" value="GpW"/>
</dbReference>
<dbReference type="InterPro" id="IPR036626">
    <property type="entry name" value="GpW_sf"/>
</dbReference>
<evidence type="ECO:0008006" key="2">
    <source>
        <dbReference type="Google" id="ProtNLM"/>
    </source>
</evidence>
<dbReference type="GO" id="GO:0019058">
    <property type="term" value="P:viral life cycle"/>
    <property type="evidence" value="ECO:0007669"/>
    <property type="project" value="InterPro"/>
</dbReference>
<dbReference type="Gene3D" id="3.30.1580.10">
    <property type="entry name" value="Head-to-tail joining protein W"/>
    <property type="match status" value="1"/>
</dbReference>
<dbReference type="EMBL" id="DAAUKB010000004">
    <property type="protein sequence ID" value="HAF1791838.1"/>
    <property type="molecule type" value="Genomic_DNA"/>
</dbReference>
<organism evidence="1">
    <name type="scientific">Salmonella enterica</name>
    <name type="common">Salmonella choleraesuis</name>
    <dbReference type="NCBI Taxonomy" id="28901"/>
    <lineage>
        <taxon>Bacteria</taxon>
        <taxon>Pseudomonadati</taxon>
        <taxon>Pseudomonadota</taxon>
        <taxon>Gammaproteobacteria</taxon>
        <taxon>Enterobacterales</taxon>
        <taxon>Enterobacteriaceae</taxon>
        <taxon>Salmonella</taxon>
    </lineage>
</organism>
<reference evidence="1" key="1">
    <citation type="journal article" date="2018" name="Genome Biol.">
        <title>SKESA: strategic k-mer extension for scrupulous assemblies.</title>
        <authorList>
            <person name="Souvorov A."/>
            <person name="Agarwala R."/>
            <person name="Lipman D.J."/>
        </authorList>
    </citation>
    <scope>NUCLEOTIDE SEQUENCE</scope>
    <source>
        <strain evidence="1">MA.AU5 KAK-SR</strain>
    </source>
</reference>
<dbReference type="AlphaFoldDB" id="A0A743CC91"/>
<accession>A0A743CC91</accession>
<gene>
    <name evidence="1" type="ORF">G9B33_002856</name>
</gene>
<sequence length="78" mass="8527">MAESREILIIRLNEARAALHQLLIGKSVVSISRGDSAGNSRSYQYSQADISQLRAYILELESLLGLGNGRRRPAGVCI</sequence>
<dbReference type="SUPFAM" id="SSF64210">
    <property type="entry name" value="Head-to-tail joining protein W, gpW"/>
    <property type="match status" value="1"/>
</dbReference>
<protein>
    <recommendedName>
        <fullName evidence="2">Phage tail protein</fullName>
    </recommendedName>
</protein>
<reference evidence="1" key="2">
    <citation type="submission" date="2020-02" db="EMBL/GenBank/DDBJ databases">
        <authorList>
            <consortium name="NCBI Pathogen Detection Project"/>
        </authorList>
    </citation>
    <scope>NUCLEOTIDE SEQUENCE</scope>
    <source>
        <strain evidence="1">MA.AU5 KAK-SR</strain>
    </source>
</reference>
<comment type="caution">
    <text evidence="1">The sequence shown here is derived from an EMBL/GenBank/DDBJ whole genome shotgun (WGS) entry which is preliminary data.</text>
</comment>
<dbReference type="Pfam" id="PF02831">
    <property type="entry name" value="gpW"/>
    <property type="match status" value="1"/>
</dbReference>
<evidence type="ECO:0000313" key="1">
    <source>
        <dbReference type="EMBL" id="HAF1791838.1"/>
    </source>
</evidence>
<name>A0A743CC91_SALER</name>